<dbReference type="Gene3D" id="3.40.50.1820">
    <property type="entry name" value="alpha/beta hydrolase"/>
    <property type="match status" value="1"/>
</dbReference>
<dbReference type="EMBL" id="AP022569">
    <property type="protein sequence ID" value="BBX48593.1"/>
    <property type="molecule type" value="Genomic_DNA"/>
</dbReference>
<keyword evidence="3" id="KW-0560">Oxidoreductase</keyword>
<dbReference type="Pfam" id="PF00561">
    <property type="entry name" value="Abhydrolase_1"/>
    <property type="match status" value="1"/>
</dbReference>
<dbReference type="AlphaFoldDB" id="A0A7I7L386"/>
<dbReference type="KEGG" id="mcoo:MCOO_46080"/>
<evidence type="ECO:0000313" key="3">
    <source>
        <dbReference type="EMBL" id="BBX48593.1"/>
    </source>
</evidence>
<keyword evidence="4" id="KW-1185">Reference proteome</keyword>
<gene>
    <name evidence="3" type="primary">hpx</name>
    <name evidence="3" type="ORF">MCOO_46080</name>
</gene>
<dbReference type="Proteomes" id="UP000465866">
    <property type="component" value="Chromosome"/>
</dbReference>
<reference evidence="3 4" key="1">
    <citation type="journal article" date="2019" name="Emerg. Microbes Infect.">
        <title>Comprehensive subspecies identification of 175 nontuberculous mycobacteria species based on 7547 genomic profiles.</title>
        <authorList>
            <person name="Matsumoto Y."/>
            <person name="Kinjo T."/>
            <person name="Motooka D."/>
            <person name="Nabeya D."/>
            <person name="Jung N."/>
            <person name="Uechi K."/>
            <person name="Horii T."/>
            <person name="Iida T."/>
            <person name="Fujita J."/>
            <person name="Nakamura S."/>
        </authorList>
    </citation>
    <scope>NUCLEOTIDE SEQUENCE [LARGE SCALE GENOMIC DNA]</scope>
    <source>
        <strain evidence="3 4">JCM 12404</strain>
    </source>
</reference>
<dbReference type="PANTHER" id="PTHR43433:SF1">
    <property type="entry name" value="BLL5160 PROTEIN"/>
    <property type="match status" value="1"/>
</dbReference>
<feature type="domain" description="AB hydrolase-1" evidence="2">
    <location>
        <begin position="63"/>
        <end position="315"/>
    </location>
</feature>
<organism evidence="3 4">
    <name type="scientific">Mycobacterium cookii</name>
    <dbReference type="NCBI Taxonomy" id="1775"/>
    <lineage>
        <taxon>Bacteria</taxon>
        <taxon>Bacillati</taxon>
        <taxon>Actinomycetota</taxon>
        <taxon>Actinomycetes</taxon>
        <taxon>Mycobacteriales</taxon>
        <taxon>Mycobacteriaceae</taxon>
        <taxon>Mycobacterium</taxon>
    </lineage>
</organism>
<dbReference type="InterPro" id="IPR029058">
    <property type="entry name" value="AB_hydrolase_fold"/>
</dbReference>
<evidence type="ECO:0000256" key="1">
    <source>
        <dbReference type="SAM" id="MobiDB-lite"/>
    </source>
</evidence>
<evidence type="ECO:0000259" key="2">
    <source>
        <dbReference type="Pfam" id="PF00561"/>
    </source>
</evidence>
<feature type="region of interest" description="Disordered" evidence="1">
    <location>
        <begin position="1"/>
        <end position="35"/>
    </location>
</feature>
<accession>A0A7I7L386</accession>
<dbReference type="PANTHER" id="PTHR43433">
    <property type="entry name" value="HYDROLASE, ALPHA/BETA FOLD FAMILY PROTEIN"/>
    <property type="match status" value="1"/>
</dbReference>
<dbReference type="SUPFAM" id="SSF53474">
    <property type="entry name" value="alpha/beta-Hydrolases"/>
    <property type="match status" value="1"/>
</dbReference>
<protein>
    <submittedName>
        <fullName evidence="3">Non-heme haloperoxidase Hpx</fullName>
    </submittedName>
</protein>
<keyword evidence="3" id="KW-0575">Peroxidase</keyword>
<dbReference type="InterPro" id="IPR050471">
    <property type="entry name" value="AB_hydrolase"/>
</dbReference>
<evidence type="ECO:0000313" key="4">
    <source>
        <dbReference type="Proteomes" id="UP000465866"/>
    </source>
</evidence>
<dbReference type="GO" id="GO:0004601">
    <property type="term" value="F:peroxidase activity"/>
    <property type="evidence" value="ECO:0007669"/>
    <property type="project" value="UniProtKB-KW"/>
</dbReference>
<proteinExistence type="predicted"/>
<name>A0A7I7L386_9MYCO</name>
<dbReference type="InterPro" id="IPR000073">
    <property type="entry name" value="AB_hydrolase_1"/>
</dbReference>
<sequence>MKPDTLTERGIGAASKGAAMTSPQSTRGRSDLPVALPPSRTIEVRSTDGTRLHTEVFGREDGYPIVLAHGITCAIRAWTYQIAELAQDYRVIAFDHRGHGRSGIPRRGGYSLSHLAADVDAVLEATLAPGERAVIAGHSMGGMAIAAWSDRYRHKVPARADAVALINTTTGDLLREVRLLPVPAPLAAARVLGGRALVGTFGSFAVPPMVRRVSREMISMLAVGSEAHHSVAALINELFTATSPAGRGGCGKALVDTMGRRHINLTGLTVPTLVIGSERDRLTPLIQSQRIAAALPNPAGLVVLPGGHCSMLERPTEVNRELHALAGSVSLRRAL</sequence>